<feature type="coiled-coil region" evidence="1">
    <location>
        <begin position="21"/>
        <end position="48"/>
    </location>
</feature>
<dbReference type="Proteomes" id="UP000467700">
    <property type="component" value="Unassembled WGS sequence"/>
</dbReference>
<dbReference type="AlphaFoldDB" id="A0A8S0W779"/>
<gene>
    <name evidence="3" type="ORF">AAE3_LOCUS2406</name>
</gene>
<dbReference type="PANTHER" id="PTHR40422:SF1">
    <property type="entry name" value="TRANSLATION MACHINERY-ASSOCIATED PROTEIN 17"/>
    <property type="match status" value="1"/>
</dbReference>
<dbReference type="GO" id="GO:0070682">
    <property type="term" value="P:proteasome regulatory particle assembly"/>
    <property type="evidence" value="ECO:0007669"/>
    <property type="project" value="InterPro"/>
</dbReference>
<evidence type="ECO:0000313" key="4">
    <source>
        <dbReference type="Proteomes" id="UP000467700"/>
    </source>
</evidence>
<organism evidence="3 4">
    <name type="scientific">Cyclocybe aegerita</name>
    <name type="common">Black poplar mushroom</name>
    <name type="synonym">Agrocybe aegerita</name>
    <dbReference type="NCBI Taxonomy" id="1973307"/>
    <lineage>
        <taxon>Eukaryota</taxon>
        <taxon>Fungi</taxon>
        <taxon>Dikarya</taxon>
        <taxon>Basidiomycota</taxon>
        <taxon>Agaricomycotina</taxon>
        <taxon>Agaricomycetes</taxon>
        <taxon>Agaricomycetidae</taxon>
        <taxon>Agaricales</taxon>
        <taxon>Agaricineae</taxon>
        <taxon>Bolbitiaceae</taxon>
        <taxon>Cyclocybe</taxon>
    </lineage>
</organism>
<evidence type="ECO:0000256" key="1">
    <source>
        <dbReference type="SAM" id="Coils"/>
    </source>
</evidence>
<protein>
    <submittedName>
        <fullName evidence="3">Uncharacterized protein</fullName>
    </submittedName>
</protein>
<accession>A0A8S0W779</accession>
<dbReference type="EMBL" id="CACVBS010000028">
    <property type="protein sequence ID" value="CAA7259846.1"/>
    <property type="molecule type" value="Genomic_DNA"/>
</dbReference>
<dbReference type="InterPro" id="IPR038966">
    <property type="entry name" value="TMA17"/>
</dbReference>
<dbReference type="GO" id="GO:0030674">
    <property type="term" value="F:protein-macromolecule adaptor activity"/>
    <property type="evidence" value="ECO:0007669"/>
    <property type="project" value="TreeGrafter"/>
</dbReference>
<evidence type="ECO:0000313" key="3">
    <source>
        <dbReference type="EMBL" id="CAA7259846.1"/>
    </source>
</evidence>
<dbReference type="OrthoDB" id="548474at2759"/>
<keyword evidence="4" id="KW-1185">Reference proteome</keyword>
<dbReference type="PANTHER" id="PTHR40422">
    <property type="entry name" value="TRANSLATION MACHINERY-ASSOCIATED PROTEIN 17"/>
    <property type="match status" value="1"/>
</dbReference>
<comment type="caution">
    <text evidence="3">The sequence shown here is derived from an EMBL/GenBank/DDBJ whole genome shotgun (WGS) entry which is preliminary data.</text>
</comment>
<feature type="compositionally biased region" description="Polar residues" evidence="2">
    <location>
        <begin position="88"/>
        <end position="99"/>
    </location>
</feature>
<proteinExistence type="predicted"/>
<sequence>MDYFPRYSQPFTLAEATNLDVSIITDEIARLQNSLKHLRETQDLLKSALGESGEPDEELQKALEENETVIGSQEERISILKLALSQKGVSTSDSHYDSQPSPPVNPRFTAVVNAPTPQLSERGDNDEGVYL</sequence>
<name>A0A8S0W779_CYCAE</name>
<keyword evidence="1" id="KW-0175">Coiled coil</keyword>
<evidence type="ECO:0000256" key="2">
    <source>
        <dbReference type="SAM" id="MobiDB-lite"/>
    </source>
</evidence>
<feature type="region of interest" description="Disordered" evidence="2">
    <location>
        <begin position="88"/>
        <end position="131"/>
    </location>
</feature>
<reference evidence="3 4" key="1">
    <citation type="submission" date="2020-01" db="EMBL/GenBank/DDBJ databases">
        <authorList>
            <person name="Gupta K D."/>
        </authorList>
    </citation>
    <scope>NUCLEOTIDE SEQUENCE [LARGE SCALE GENOMIC DNA]</scope>
</reference>